<keyword evidence="1" id="KW-0949">S-adenosyl-L-methionine</keyword>
<protein>
    <submittedName>
        <fullName evidence="6">Radical SAM protein</fullName>
    </submittedName>
</protein>
<dbReference type="Proteomes" id="UP000627781">
    <property type="component" value="Unassembled WGS sequence"/>
</dbReference>
<comment type="caution">
    <text evidence="6">The sequence shown here is derived from an EMBL/GenBank/DDBJ whole genome shotgun (WGS) entry which is preliminary data.</text>
</comment>
<evidence type="ECO:0000256" key="2">
    <source>
        <dbReference type="ARBA" id="ARBA00022723"/>
    </source>
</evidence>
<dbReference type="PANTHER" id="PTHR11228:SF35">
    <property type="entry name" value="MOLYBDENUM COFACTOR BIOSYNTHESIS PROTEIN A-RELATED"/>
    <property type="match status" value="1"/>
</dbReference>
<reference evidence="6 7" key="1">
    <citation type="submission" date="2020-08" db="EMBL/GenBank/DDBJ databases">
        <title>A Genomic Blueprint of the Chicken Gut Microbiome.</title>
        <authorList>
            <person name="Gilroy R."/>
            <person name="Ravi A."/>
            <person name="Getino M."/>
            <person name="Pursley I."/>
            <person name="Horton D.L."/>
            <person name="Alikhan N.-F."/>
            <person name="Baker D."/>
            <person name="Gharbi K."/>
            <person name="Hall N."/>
            <person name="Watson M."/>
            <person name="Adriaenssens E.M."/>
            <person name="Foster-Nyarko E."/>
            <person name="Jarju S."/>
            <person name="Secka A."/>
            <person name="Antonio M."/>
            <person name="Oren A."/>
            <person name="Chaudhuri R."/>
            <person name="La Ragione R.M."/>
            <person name="Hildebrand F."/>
            <person name="Pallen M.J."/>
        </authorList>
    </citation>
    <scope>NUCLEOTIDE SEQUENCE [LARGE SCALE GENOMIC DNA]</scope>
    <source>
        <strain evidence="6 7">Sa3CVN1</strain>
    </source>
</reference>
<evidence type="ECO:0000313" key="7">
    <source>
        <dbReference type="Proteomes" id="UP000627781"/>
    </source>
</evidence>
<name>A0ABR8PW83_9CLOT</name>
<evidence type="ECO:0000313" key="6">
    <source>
        <dbReference type="EMBL" id="MBD7912400.1"/>
    </source>
</evidence>
<sequence length="321" mass="37394">MKNKKSIIWNLTRACAWNCKFCCVSAKYVKDFEKINLGRDENYRFQGELDFNSKVRIIDQLKEGDFRIDFSGGDLLIDPLNLDLIIYASEKLGKENVGISISGAFVTEEIVERLRGKINDVEITLDYLPYYHYKMRPAGYHEYAAKAMKLFESAGFVVGAQTVITKDNISKEKLMNLYSWLEENKIDEWSILRFFSSGRGKYFSELKPTHEEYCQMVDYIKEITAKGNIKVDFQYLLPNHEKYTLDCRAVKRSIGILTDGTVVGCFWALDENMKPVDDRYILGKLPDMNIYDILENKKSKYWLENENSCGFFTYEELECMV</sequence>
<evidence type="ECO:0000259" key="5">
    <source>
        <dbReference type="SMART" id="SM00729"/>
    </source>
</evidence>
<keyword evidence="7" id="KW-1185">Reference proteome</keyword>
<dbReference type="InterPro" id="IPR013785">
    <property type="entry name" value="Aldolase_TIM"/>
</dbReference>
<keyword evidence="2" id="KW-0479">Metal-binding</keyword>
<dbReference type="InterPro" id="IPR006638">
    <property type="entry name" value="Elp3/MiaA/NifB-like_rSAM"/>
</dbReference>
<dbReference type="InterPro" id="IPR007197">
    <property type="entry name" value="rSAM"/>
</dbReference>
<dbReference type="Gene3D" id="3.20.20.70">
    <property type="entry name" value="Aldolase class I"/>
    <property type="match status" value="1"/>
</dbReference>
<dbReference type="PANTHER" id="PTHR11228">
    <property type="entry name" value="RADICAL SAM DOMAIN PROTEIN"/>
    <property type="match status" value="1"/>
</dbReference>
<dbReference type="EMBL" id="JACSRA010000023">
    <property type="protein sequence ID" value="MBD7912400.1"/>
    <property type="molecule type" value="Genomic_DNA"/>
</dbReference>
<proteinExistence type="predicted"/>
<gene>
    <name evidence="6" type="ORF">H9661_13635</name>
</gene>
<dbReference type="RefSeq" id="WP_185966727.1">
    <property type="nucleotide sequence ID" value="NZ_JACSRA010000023.1"/>
</dbReference>
<dbReference type="SUPFAM" id="SSF102114">
    <property type="entry name" value="Radical SAM enzymes"/>
    <property type="match status" value="1"/>
</dbReference>
<dbReference type="SFLD" id="SFLDS00029">
    <property type="entry name" value="Radical_SAM"/>
    <property type="match status" value="1"/>
</dbReference>
<accession>A0ABR8PW83</accession>
<evidence type="ECO:0000256" key="1">
    <source>
        <dbReference type="ARBA" id="ARBA00022691"/>
    </source>
</evidence>
<dbReference type="InterPro" id="IPR050377">
    <property type="entry name" value="Radical_SAM_PqqE_MftC-like"/>
</dbReference>
<keyword evidence="4" id="KW-0411">Iron-sulfur</keyword>
<dbReference type="CDD" id="cd01335">
    <property type="entry name" value="Radical_SAM"/>
    <property type="match status" value="1"/>
</dbReference>
<organism evidence="6 7">
    <name type="scientific">Clostridium cibarium</name>
    <dbReference type="NCBI Taxonomy" id="2762247"/>
    <lineage>
        <taxon>Bacteria</taxon>
        <taxon>Bacillati</taxon>
        <taxon>Bacillota</taxon>
        <taxon>Clostridia</taxon>
        <taxon>Eubacteriales</taxon>
        <taxon>Clostridiaceae</taxon>
        <taxon>Clostridium</taxon>
    </lineage>
</organism>
<evidence type="ECO:0000256" key="3">
    <source>
        <dbReference type="ARBA" id="ARBA00023004"/>
    </source>
</evidence>
<keyword evidence="3" id="KW-0408">Iron</keyword>
<dbReference type="SMART" id="SM00729">
    <property type="entry name" value="Elp3"/>
    <property type="match status" value="1"/>
</dbReference>
<dbReference type="InterPro" id="IPR058240">
    <property type="entry name" value="rSAM_sf"/>
</dbReference>
<feature type="domain" description="Elp3/MiaA/NifB-like radical SAM core" evidence="5">
    <location>
        <begin position="5"/>
        <end position="219"/>
    </location>
</feature>
<dbReference type="Pfam" id="PF04055">
    <property type="entry name" value="Radical_SAM"/>
    <property type="match status" value="1"/>
</dbReference>
<evidence type="ECO:0000256" key="4">
    <source>
        <dbReference type="ARBA" id="ARBA00023014"/>
    </source>
</evidence>
<dbReference type="SFLD" id="SFLDG01067">
    <property type="entry name" value="SPASM/twitch_domain_containing"/>
    <property type="match status" value="1"/>
</dbReference>